<sequence length="200" mass="21983">MFHSITEAIQDLKQGKMIIVVDDEDRENEGDLLGLGDYITSDMINFMITYGKGLVCAPITYKRSKELNLPLMITENTEQYKTAFTVSIDHITNTTGISAMERADTIKALTSAKTSGMDFKKPGHTFPLIANDGGVLERPGHTEAAVELATLCGASPVGVICEIINEDGSMARLPELMTFAEKHKLKLISIKDLLTYKKNI</sequence>
<dbReference type="HAMAP" id="MF_00180">
    <property type="entry name" value="RibB"/>
    <property type="match status" value="1"/>
</dbReference>
<feature type="binding site" evidence="3">
    <location>
        <position position="31"/>
    </location>
    <ligand>
        <name>D-ribulose 5-phosphate</name>
        <dbReference type="ChEBI" id="CHEBI:58121"/>
    </ligand>
</feature>
<dbReference type="EMBL" id="JAHQCS010000063">
    <property type="protein sequence ID" value="MBU9711223.1"/>
    <property type="molecule type" value="Genomic_DNA"/>
</dbReference>
<keyword evidence="3 4" id="KW-0456">Lyase</keyword>
<feature type="site" description="Essential for catalytic activity" evidence="3">
    <location>
        <position position="124"/>
    </location>
</feature>
<evidence type="ECO:0000256" key="2">
    <source>
        <dbReference type="ARBA" id="ARBA00022723"/>
    </source>
</evidence>
<dbReference type="PANTHER" id="PTHR21327">
    <property type="entry name" value="GTP CYCLOHYDROLASE II-RELATED"/>
    <property type="match status" value="1"/>
</dbReference>
<dbReference type="InterPro" id="IPR000422">
    <property type="entry name" value="DHBP_synthase_RibB"/>
</dbReference>
<dbReference type="Proteomes" id="UP000784880">
    <property type="component" value="Unassembled WGS sequence"/>
</dbReference>
<feature type="binding site" evidence="3">
    <location>
        <position position="27"/>
    </location>
    <ligand>
        <name>Mg(2+)</name>
        <dbReference type="ChEBI" id="CHEBI:18420"/>
        <label>2</label>
    </ligand>
</feature>
<name>A0ABS6JC23_9BACI</name>
<keyword evidence="6" id="KW-1185">Reference proteome</keyword>
<dbReference type="Pfam" id="PF00926">
    <property type="entry name" value="DHBP_synthase"/>
    <property type="match status" value="1"/>
</dbReference>
<dbReference type="PANTHER" id="PTHR21327:SF18">
    <property type="entry name" value="3,4-DIHYDROXY-2-BUTANONE 4-PHOSPHATE SYNTHASE"/>
    <property type="match status" value="1"/>
</dbReference>
<proteinExistence type="inferred from homology"/>
<feature type="binding site" evidence="3">
    <location>
        <position position="141"/>
    </location>
    <ligand>
        <name>Mg(2+)</name>
        <dbReference type="ChEBI" id="CHEBI:18420"/>
        <label>2</label>
    </ligand>
</feature>
<gene>
    <name evidence="3 5" type="primary">ribB</name>
    <name evidence="5" type="ORF">KS419_05725</name>
</gene>
<accession>A0ABS6JC23</accession>
<reference evidence="5 6" key="1">
    <citation type="submission" date="2021-06" db="EMBL/GenBank/DDBJ databases">
        <title>Bacillus sp. RD4P76, an endophyte from a halophyte.</title>
        <authorList>
            <person name="Sun J.-Q."/>
        </authorList>
    </citation>
    <scope>NUCLEOTIDE SEQUENCE [LARGE SCALE GENOMIC DNA]</scope>
    <source>
        <strain evidence="5 6">CGMCC 1.15917</strain>
    </source>
</reference>
<feature type="site" description="Essential for catalytic activity" evidence="3">
    <location>
        <position position="162"/>
    </location>
</feature>
<keyword evidence="1 3" id="KW-0686">Riboflavin biosynthesis</keyword>
<dbReference type="EC" id="4.1.99.12" evidence="3 4"/>
<keyword evidence="2 3" id="KW-0479">Metal-binding</keyword>
<dbReference type="NCBIfam" id="TIGR00506">
    <property type="entry name" value="ribB"/>
    <property type="match status" value="1"/>
</dbReference>
<organism evidence="5 6">
    <name type="scientific">Evansella tamaricis</name>
    <dbReference type="NCBI Taxonomy" id="2069301"/>
    <lineage>
        <taxon>Bacteria</taxon>
        <taxon>Bacillati</taxon>
        <taxon>Bacillota</taxon>
        <taxon>Bacilli</taxon>
        <taxon>Bacillales</taxon>
        <taxon>Bacillaceae</taxon>
        <taxon>Evansella</taxon>
    </lineage>
</organism>
<feature type="binding site" evidence="3">
    <location>
        <position position="27"/>
    </location>
    <ligand>
        <name>Mg(2+)</name>
        <dbReference type="ChEBI" id="CHEBI:18420"/>
        <label>1</label>
    </ligand>
</feature>
<keyword evidence="3 4" id="KW-0460">Magnesium</keyword>
<evidence type="ECO:0000256" key="3">
    <source>
        <dbReference type="HAMAP-Rule" id="MF_00180"/>
    </source>
</evidence>
<comment type="subunit">
    <text evidence="3 4">Homodimer.</text>
</comment>
<protein>
    <recommendedName>
        <fullName evidence="3 4">3,4-dihydroxy-2-butanone 4-phosphate synthase</fullName>
        <shortName evidence="3 4">DHBP synthase</shortName>
        <ecNumber evidence="3 4">4.1.99.12</ecNumber>
    </recommendedName>
</protein>
<comment type="caution">
    <text evidence="5">The sequence shown here is derived from an EMBL/GenBank/DDBJ whole genome shotgun (WGS) entry which is preliminary data.</text>
</comment>
<comment type="catalytic activity">
    <reaction evidence="3 4">
        <text>D-ribulose 5-phosphate = (2S)-2-hydroxy-3-oxobutyl phosphate + formate + H(+)</text>
        <dbReference type="Rhea" id="RHEA:18457"/>
        <dbReference type="ChEBI" id="CHEBI:15378"/>
        <dbReference type="ChEBI" id="CHEBI:15740"/>
        <dbReference type="ChEBI" id="CHEBI:58121"/>
        <dbReference type="ChEBI" id="CHEBI:58830"/>
        <dbReference type="EC" id="4.1.99.12"/>
    </reaction>
</comment>
<evidence type="ECO:0000256" key="1">
    <source>
        <dbReference type="ARBA" id="ARBA00022619"/>
    </source>
</evidence>
<comment type="pathway">
    <text evidence="3 4">Cofactor biosynthesis; riboflavin biosynthesis; 2-hydroxy-3-oxobutyl phosphate from D-ribulose 5-phosphate: step 1/1.</text>
</comment>
<evidence type="ECO:0000256" key="4">
    <source>
        <dbReference type="RuleBase" id="RU003843"/>
    </source>
</evidence>
<keyword evidence="3 4" id="KW-0464">Manganese</keyword>
<evidence type="ECO:0000313" key="5">
    <source>
        <dbReference type="EMBL" id="MBU9711223.1"/>
    </source>
</evidence>
<dbReference type="GO" id="GO:0008686">
    <property type="term" value="F:3,4-dihydroxy-2-butanone-4-phosphate synthase activity"/>
    <property type="evidence" value="ECO:0007669"/>
    <property type="project" value="UniProtKB-EC"/>
</dbReference>
<comment type="cofactor">
    <cofactor evidence="3 4">
        <name>Mg(2+)</name>
        <dbReference type="ChEBI" id="CHEBI:18420"/>
    </cofactor>
    <cofactor evidence="3 4">
        <name>Mn(2+)</name>
        <dbReference type="ChEBI" id="CHEBI:29035"/>
    </cofactor>
    <text evidence="3 4">Binds 2 divalent metal cations per subunit. Magnesium or manganese.</text>
</comment>
<comment type="function">
    <text evidence="3 4">Catalyzes the conversion of D-ribulose 5-phosphate to formate and 3,4-dihydroxy-2-butanone 4-phosphate.</text>
</comment>
<feature type="binding site" evidence="3">
    <location>
        <begin position="138"/>
        <end position="142"/>
    </location>
    <ligand>
        <name>D-ribulose 5-phosphate</name>
        <dbReference type="ChEBI" id="CHEBI:58121"/>
    </ligand>
</feature>
<comment type="similarity">
    <text evidence="3 4">Belongs to the DHBP synthase family.</text>
</comment>
<feature type="binding site" evidence="3">
    <location>
        <begin position="26"/>
        <end position="27"/>
    </location>
    <ligand>
        <name>D-ribulose 5-phosphate</name>
        <dbReference type="ChEBI" id="CHEBI:58121"/>
    </ligand>
</feature>
<evidence type="ECO:0000313" key="6">
    <source>
        <dbReference type="Proteomes" id="UP000784880"/>
    </source>
</evidence>